<organism evidence="2 3">
    <name type="scientific">Streptomyces gelaticus</name>
    <dbReference type="NCBI Taxonomy" id="285446"/>
    <lineage>
        <taxon>Bacteria</taxon>
        <taxon>Bacillati</taxon>
        <taxon>Actinomycetota</taxon>
        <taxon>Actinomycetes</taxon>
        <taxon>Kitasatosporales</taxon>
        <taxon>Streptomycetaceae</taxon>
        <taxon>Streptomyces</taxon>
    </lineage>
</organism>
<protein>
    <recommendedName>
        <fullName evidence="1">Transposase IS110-like N-terminal domain-containing protein</fullName>
    </recommendedName>
</protein>
<dbReference type="EMBL" id="BMTF01000002">
    <property type="protein sequence ID" value="GGV76444.1"/>
    <property type="molecule type" value="Genomic_DNA"/>
</dbReference>
<feature type="domain" description="Transposase IS110-like N-terminal" evidence="1">
    <location>
        <begin position="12"/>
        <end position="71"/>
    </location>
</feature>
<accession>A0ABQ2VSG9</accession>
<evidence type="ECO:0000259" key="1">
    <source>
        <dbReference type="Pfam" id="PF01548"/>
    </source>
</evidence>
<proteinExistence type="predicted"/>
<name>A0ABQ2VSG9_9ACTN</name>
<reference evidence="3" key="1">
    <citation type="journal article" date="2019" name="Int. J. Syst. Evol. Microbiol.">
        <title>The Global Catalogue of Microorganisms (GCM) 10K type strain sequencing project: providing services to taxonomists for standard genome sequencing and annotation.</title>
        <authorList>
            <consortium name="The Broad Institute Genomics Platform"/>
            <consortium name="The Broad Institute Genome Sequencing Center for Infectious Disease"/>
            <person name="Wu L."/>
            <person name="Ma J."/>
        </authorList>
    </citation>
    <scope>NUCLEOTIDE SEQUENCE [LARGE SCALE GENOMIC DNA]</scope>
    <source>
        <strain evidence="3">JCM 4376</strain>
    </source>
</reference>
<gene>
    <name evidence="2" type="ORF">GCM10015535_08300</name>
</gene>
<sequence length="75" mass="7918">MIDTGDIDVYLGLNVGKGEHHATAVTPAGKKAFDKRLPNSEPKLREVFAKLQAKHGTVLVVVDQPASIGALTGPQ</sequence>
<keyword evidence="3" id="KW-1185">Reference proteome</keyword>
<evidence type="ECO:0000313" key="2">
    <source>
        <dbReference type="EMBL" id="GGV76444.1"/>
    </source>
</evidence>
<dbReference type="Proteomes" id="UP000660675">
    <property type="component" value="Unassembled WGS sequence"/>
</dbReference>
<comment type="caution">
    <text evidence="2">The sequence shown here is derived from an EMBL/GenBank/DDBJ whole genome shotgun (WGS) entry which is preliminary data.</text>
</comment>
<dbReference type="InterPro" id="IPR002525">
    <property type="entry name" value="Transp_IS110-like_N"/>
</dbReference>
<evidence type="ECO:0000313" key="3">
    <source>
        <dbReference type="Proteomes" id="UP000660675"/>
    </source>
</evidence>
<dbReference type="Pfam" id="PF01548">
    <property type="entry name" value="DEDD_Tnp_IS110"/>
    <property type="match status" value="1"/>
</dbReference>